<sequence>MIVRQGEPVGTEHHAGAGPLAEVGGGVDLQDAVRVGDLDAGVHLGAGGTPLAGRSGTTGPRVVALGPAEGVAAVRPVGDLRAAPRVALRTDVRAVIGAVHRVVIRRDGGAVVDVVQGLGQRGRVGDGLGGGAGGRVRYAGGHR</sequence>
<accession>A0ABV5G149</accession>
<dbReference type="Proteomes" id="UP001589575">
    <property type="component" value="Unassembled WGS sequence"/>
</dbReference>
<gene>
    <name evidence="2" type="ORF">ACFFX0_16175</name>
</gene>
<dbReference type="EMBL" id="JBHMFI010000001">
    <property type="protein sequence ID" value="MFB9072650.1"/>
    <property type="molecule type" value="Genomic_DNA"/>
</dbReference>
<comment type="caution">
    <text evidence="2">The sequence shown here is derived from an EMBL/GenBank/DDBJ whole genome shotgun (WGS) entry which is preliminary data.</text>
</comment>
<protein>
    <submittedName>
        <fullName evidence="2">Uncharacterized protein</fullName>
    </submittedName>
</protein>
<reference evidence="2 3" key="1">
    <citation type="submission" date="2024-09" db="EMBL/GenBank/DDBJ databases">
        <authorList>
            <person name="Sun Q."/>
            <person name="Mori K."/>
        </authorList>
    </citation>
    <scope>NUCLEOTIDE SEQUENCE [LARGE SCALE GENOMIC DNA]</scope>
    <source>
        <strain evidence="2 3">CCM 7609</strain>
    </source>
</reference>
<evidence type="ECO:0000313" key="2">
    <source>
        <dbReference type="EMBL" id="MFB9072650.1"/>
    </source>
</evidence>
<evidence type="ECO:0000256" key="1">
    <source>
        <dbReference type="SAM" id="MobiDB-lite"/>
    </source>
</evidence>
<evidence type="ECO:0000313" key="3">
    <source>
        <dbReference type="Proteomes" id="UP001589575"/>
    </source>
</evidence>
<organism evidence="2 3">
    <name type="scientific">Citricoccus parietis</name>
    <dbReference type="NCBI Taxonomy" id="592307"/>
    <lineage>
        <taxon>Bacteria</taxon>
        <taxon>Bacillati</taxon>
        <taxon>Actinomycetota</taxon>
        <taxon>Actinomycetes</taxon>
        <taxon>Micrococcales</taxon>
        <taxon>Micrococcaceae</taxon>
        <taxon>Citricoccus</taxon>
    </lineage>
</organism>
<keyword evidence="3" id="KW-1185">Reference proteome</keyword>
<proteinExistence type="predicted"/>
<feature type="region of interest" description="Disordered" evidence="1">
    <location>
        <begin position="1"/>
        <end position="22"/>
    </location>
</feature>
<name>A0ABV5G149_9MICC</name>